<comment type="caution">
    <text evidence="1">The sequence shown here is derived from an EMBL/GenBank/DDBJ whole genome shotgun (WGS) entry which is preliminary data.</text>
</comment>
<name>A0A0Q9ZIK4_9FLAO</name>
<keyword evidence="2" id="KW-1185">Reference proteome</keyword>
<evidence type="ECO:0000313" key="2">
    <source>
        <dbReference type="Proteomes" id="UP000051643"/>
    </source>
</evidence>
<dbReference type="PROSITE" id="PS51257">
    <property type="entry name" value="PROKAR_LIPOPROTEIN"/>
    <property type="match status" value="1"/>
</dbReference>
<dbReference type="Proteomes" id="UP000051643">
    <property type="component" value="Unassembled WGS sequence"/>
</dbReference>
<evidence type="ECO:0000313" key="1">
    <source>
        <dbReference type="EMBL" id="KRG28631.1"/>
    </source>
</evidence>
<dbReference type="AlphaFoldDB" id="A0A0Q9ZIK4"/>
<accession>A0A0Q9ZIK4</accession>
<organism evidence="1 2">
    <name type="scientific">Salegentibacter mishustinae</name>
    <dbReference type="NCBI Taxonomy" id="270918"/>
    <lineage>
        <taxon>Bacteria</taxon>
        <taxon>Pseudomonadati</taxon>
        <taxon>Bacteroidota</taxon>
        <taxon>Flavobacteriia</taxon>
        <taxon>Flavobacteriales</taxon>
        <taxon>Flavobacteriaceae</taxon>
        <taxon>Salegentibacter</taxon>
    </lineage>
</organism>
<dbReference type="STRING" id="270918.APR42_07610"/>
<gene>
    <name evidence="1" type="ORF">APR42_07610</name>
</gene>
<dbReference type="EMBL" id="LKTP01000023">
    <property type="protein sequence ID" value="KRG28631.1"/>
    <property type="molecule type" value="Genomic_DNA"/>
</dbReference>
<sequence>MKFSECLSILFFFLVLTSCTKEVDKPPLELYGSWDVITKIYENPDGSEDYTRNEGKGGTIWTIDEESINYDTTFGTSGLGFGWGEAYKYHDGEINLFLSGRHKLVDVNNRKLHLIKVDEGNGNIHLYFERYEE</sequence>
<dbReference type="RefSeq" id="WP_057482290.1">
    <property type="nucleotide sequence ID" value="NZ_BMWR01000001.1"/>
</dbReference>
<proteinExistence type="predicted"/>
<protein>
    <recommendedName>
        <fullName evidence="3">Lipocalin-like domain-containing protein</fullName>
    </recommendedName>
</protein>
<reference evidence="1" key="1">
    <citation type="submission" date="2015-10" db="EMBL/GenBank/DDBJ databases">
        <title>Draft genome sequence of Salegentibacter mishustinae KCTC 12263.</title>
        <authorList>
            <person name="Lin W."/>
            <person name="Zheng Q."/>
        </authorList>
    </citation>
    <scope>NUCLEOTIDE SEQUENCE [LARGE SCALE GENOMIC DNA]</scope>
    <source>
        <strain evidence="1">KCTC 12263</strain>
    </source>
</reference>
<evidence type="ECO:0008006" key="3">
    <source>
        <dbReference type="Google" id="ProtNLM"/>
    </source>
</evidence>